<feature type="domain" description="SCP2" evidence="1">
    <location>
        <begin position="73"/>
        <end position="155"/>
    </location>
</feature>
<evidence type="ECO:0000313" key="2">
    <source>
        <dbReference type="EMBL" id="CBI10601.1"/>
    </source>
</evidence>
<name>E6QTM9_9ZZZZ</name>
<organism evidence="2">
    <name type="scientific">mine drainage metagenome</name>
    <dbReference type="NCBI Taxonomy" id="410659"/>
    <lineage>
        <taxon>unclassified sequences</taxon>
        <taxon>metagenomes</taxon>
        <taxon>ecological metagenomes</taxon>
    </lineage>
</organism>
<gene>
    <name evidence="2" type="ORF">CARN7_1387</name>
</gene>
<sequence>MTNQLKLAAISGALLTVLSNFALADTPTAPALMSSQWAAQACDAWNKTPELTTGLGGKWMGNNLNRGYKIIHMYRSDCSDKFQVELRLEPKDGKAICTYGGKVVTQKLNPSADYLMYATTERWHQMGAGEYGPMKAMMFGRLEFVGPKWEAMTVMGPFAQFLLLAGKVPSNESVCPTQ</sequence>
<dbReference type="InterPro" id="IPR036527">
    <property type="entry name" value="SCP2_sterol-bd_dom_sf"/>
</dbReference>
<protein>
    <submittedName>
        <fullName evidence="2">Putative sterol carrier protein</fullName>
    </submittedName>
</protein>
<dbReference type="EMBL" id="CABR01000092">
    <property type="protein sequence ID" value="CBI10601.1"/>
    <property type="molecule type" value="Genomic_DNA"/>
</dbReference>
<evidence type="ECO:0000259" key="1">
    <source>
        <dbReference type="Pfam" id="PF02036"/>
    </source>
</evidence>
<reference evidence="2" key="1">
    <citation type="submission" date="2009-10" db="EMBL/GenBank/DDBJ databases">
        <title>Diversity of trophic interactions inside an arsenic-rich microbial ecosystem.</title>
        <authorList>
            <person name="Bertin P.N."/>
            <person name="Heinrich-Salmeron A."/>
            <person name="Pelletier E."/>
            <person name="Goulhen-Chollet F."/>
            <person name="Arsene-Ploetze F."/>
            <person name="Gallien S."/>
            <person name="Calteau A."/>
            <person name="Vallenet D."/>
            <person name="Casiot C."/>
            <person name="Chane-Woon-Ming B."/>
            <person name="Giloteaux L."/>
            <person name="Barakat M."/>
            <person name="Bonnefoy V."/>
            <person name="Bruneel O."/>
            <person name="Chandler M."/>
            <person name="Cleiss J."/>
            <person name="Duran R."/>
            <person name="Elbaz-Poulichet F."/>
            <person name="Fonknechten N."/>
            <person name="Lauga B."/>
            <person name="Mornico D."/>
            <person name="Ortet P."/>
            <person name="Schaeffer C."/>
            <person name="Siguier P."/>
            <person name="Alexander Thil Smith A."/>
            <person name="Van Dorsselaer A."/>
            <person name="Weissenbach J."/>
            <person name="Medigue C."/>
            <person name="Le Paslier D."/>
        </authorList>
    </citation>
    <scope>NUCLEOTIDE SEQUENCE</scope>
</reference>
<dbReference type="InterPro" id="IPR003033">
    <property type="entry name" value="SCP2_sterol-bd_dom"/>
</dbReference>
<dbReference type="AlphaFoldDB" id="E6QTM9"/>
<comment type="caution">
    <text evidence="2">The sequence shown here is derived from an EMBL/GenBank/DDBJ whole genome shotgun (WGS) entry which is preliminary data.</text>
</comment>
<dbReference type="SUPFAM" id="SSF55718">
    <property type="entry name" value="SCP-like"/>
    <property type="match status" value="1"/>
</dbReference>
<proteinExistence type="predicted"/>
<accession>E6QTM9</accession>
<dbReference type="Gene3D" id="3.30.1050.10">
    <property type="entry name" value="SCP2 sterol-binding domain"/>
    <property type="match status" value="1"/>
</dbReference>
<dbReference type="Pfam" id="PF02036">
    <property type="entry name" value="SCP2"/>
    <property type="match status" value="1"/>
</dbReference>